<keyword evidence="2" id="KW-1185">Reference proteome</keyword>
<evidence type="ECO:0000313" key="2">
    <source>
        <dbReference type="Proteomes" id="UP001152561"/>
    </source>
</evidence>
<proteinExistence type="predicted"/>
<dbReference type="AlphaFoldDB" id="A0A9Q1L2Y8"/>
<organism evidence="1 2">
    <name type="scientific">Anisodus acutangulus</name>
    <dbReference type="NCBI Taxonomy" id="402998"/>
    <lineage>
        <taxon>Eukaryota</taxon>
        <taxon>Viridiplantae</taxon>
        <taxon>Streptophyta</taxon>
        <taxon>Embryophyta</taxon>
        <taxon>Tracheophyta</taxon>
        <taxon>Spermatophyta</taxon>
        <taxon>Magnoliopsida</taxon>
        <taxon>eudicotyledons</taxon>
        <taxon>Gunneridae</taxon>
        <taxon>Pentapetalae</taxon>
        <taxon>asterids</taxon>
        <taxon>lamiids</taxon>
        <taxon>Solanales</taxon>
        <taxon>Solanaceae</taxon>
        <taxon>Solanoideae</taxon>
        <taxon>Hyoscyameae</taxon>
        <taxon>Anisodus</taxon>
    </lineage>
</organism>
<protein>
    <submittedName>
        <fullName evidence="1">Uncharacterized protein</fullName>
    </submittedName>
</protein>
<comment type="caution">
    <text evidence="1">The sequence shown here is derived from an EMBL/GenBank/DDBJ whole genome shotgun (WGS) entry which is preliminary data.</text>
</comment>
<gene>
    <name evidence="1" type="ORF">K7X08_028872</name>
</gene>
<reference evidence="2" key="1">
    <citation type="journal article" date="2023" name="Proc. Natl. Acad. Sci. U.S.A.">
        <title>Genomic and structural basis for evolution of tropane alkaloid biosynthesis.</title>
        <authorList>
            <person name="Wanga Y.-J."/>
            <person name="Taina T."/>
            <person name="Yua J.-Y."/>
            <person name="Lia J."/>
            <person name="Xua B."/>
            <person name="Chenc J."/>
            <person name="D'Auriad J.C."/>
            <person name="Huanga J.-P."/>
            <person name="Huanga S.-X."/>
        </authorList>
    </citation>
    <scope>NUCLEOTIDE SEQUENCE [LARGE SCALE GENOMIC DNA]</scope>
    <source>
        <strain evidence="2">cv. KIB-2019</strain>
    </source>
</reference>
<accession>A0A9Q1L2Y8</accession>
<evidence type="ECO:0000313" key="1">
    <source>
        <dbReference type="EMBL" id="KAJ8526395.1"/>
    </source>
</evidence>
<dbReference type="Proteomes" id="UP001152561">
    <property type="component" value="Unassembled WGS sequence"/>
</dbReference>
<name>A0A9Q1L2Y8_9SOLA</name>
<sequence>MRQMSQLADLGLEKINCVVVDPLRFMVGVGVGFKIRFFSFKVRCSSGLLCFASLSRVVESAPQRSER</sequence>
<dbReference type="EMBL" id="JAJAGQ010000024">
    <property type="protein sequence ID" value="KAJ8526395.1"/>
    <property type="molecule type" value="Genomic_DNA"/>
</dbReference>